<comment type="subcellular location">
    <subcellularLocation>
        <location evidence="1">Cytoplasm</location>
    </subcellularLocation>
    <subcellularLocation>
        <location evidence="2">Nucleus</location>
        <location evidence="2">Nucleolus</location>
    </subcellularLocation>
</comment>
<dbReference type="SUPFAM" id="SSF54211">
    <property type="entry name" value="Ribosomal protein S5 domain 2-like"/>
    <property type="match status" value="1"/>
</dbReference>
<dbReference type="GO" id="GO:0071035">
    <property type="term" value="P:nuclear polyadenylation-dependent rRNA catabolic process"/>
    <property type="evidence" value="ECO:0007669"/>
    <property type="project" value="TreeGrafter"/>
</dbReference>
<dbReference type="GO" id="GO:0034475">
    <property type="term" value="P:U4 snRNA 3'-end processing"/>
    <property type="evidence" value="ECO:0007669"/>
    <property type="project" value="TreeGrafter"/>
</dbReference>
<evidence type="ECO:0000256" key="6">
    <source>
        <dbReference type="ARBA" id="ARBA00042523"/>
    </source>
</evidence>
<dbReference type="InterPro" id="IPR027408">
    <property type="entry name" value="PNPase/RNase_PH_dom_sf"/>
</dbReference>
<dbReference type="GO" id="GO:0016075">
    <property type="term" value="P:rRNA catabolic process"/>
    <property type="evidence" value="ECO:0007669"/>
    <property type="project" value="TreeGrafter"/>
</dbReference>
<dbReference type="Proteomes" id="UP001161757">
    <property type="component" value="Unassembled WGS sequence"/>
</dbReference>
<evidence type="ECO:0000313" key="8">
    <source>
        <dbReference type="EMBL" id="KAJ8995324.1"/>
    </source>
</evidence>
<gene>
    <name evidence="8" type="primary">RRP42</name>
    <name evidence="8" type="ORF">HRR80_000100</name>
</gene>
<dbReference type="InterPro" id="IPR050590">
    <property type="entry name" value="Exosome_comp_Rrp42_subfam"/>
</dbReference>
<dbReference type="PANTHER" id="PTHR11097">
    <property type="entry name" value="EXOSOME COMPLEX EXONUCLEASE RIBOSOMAL RNA PROCESSING PROTEIN"/>
    <property type="match status" value="1"/>
</dbReference>
<dbReference type="GO" id="GO:0000176">
    <property type="term" value="C:nuclear exosome (RNase complex)"/>
    <property type="evidence" value="ECO:0007669"/>
    <property type="project" value="TreeGrafter"/>
</dbReference>
<accession>A0AAN6IXX6</accession>
<dbReference type="GO" id="GO:0071028">
    <property type="term" value="P:nuclear mRNA surveillance"/>
    <property type="evidence" value="ECO:0007669"/>
    <property type="project" value="TreeGrafter"/>
</dbReference>
<evidence type="ECO:0000256" key="1">
    <source>
        <dbReference type="ARBA" id="ARBA00004496"/>
    </source>
</evidence>
<dbReference type="InterPro" id="IPR001247">
    <property type="entry name" value="ExoRNase_PH_dom1"/>
</dbReference>
<evidence type="ECO:0000259" key="7">
    <source>
        <dbReference type="Pfam" id="PF01138"/>
    </source>
</evidence>
<protein>
    <recommendedName>
        <fullName evidence="6">Ribosomal RNA-processing protein 42</fullName>
    </recommendedName>
</protein>
<dbReference type="GO" id="GO:0000467">
    <property type="term" value="P:exonucleolytic trimming to generate mature 3'-end of 5.8S rRNA from tricistronic rRNA transcript (SSU-rRNA, 5.8S rRNA, LSU-rRNA)"/>
    <property type="evidence" value="ECO:0007669"/>
    <property type="project" value="TreeGrafter"/>
</dbReference>
<comment type="similarity">
    <text evidence="3">Belongs to the RNase PH family.</text>
</comment>
<sequence length="387" mass="40973">MPSLASSLPFSPAELAYLHSSLASVPPLRPDARSSGTDFRPLHAETGVLPAVNGSAHVGFSDGREAIVGVKLEVEKTKTTTNKQRQQVVDDTEMTDTGAAATQNNPRSSSKPEWISLTLTVPGVRDDDSSLAFLEEMLREPLVTALTESDSAGTGTNSVQDKLVINSRWHWHVYIDVLLISPNGLASYPLPLLSMATHLALRDTRVPKLKSEGEEDPVADDDWMASTYLYPRKSTGTNAGGSAGATVSRPPVILLVVVVGENAIFDPSREELAVADGLVAVSVATSSSSSGGGERQEEENYRVLAVRMIDTPARDTMKGVPRSGEAQEGVDVPGVWRPRVGGIKRSLLKAVIKAVVVDGVARDVMTGLDGFLNLEEAGVAKATAGAV</sequence>
<dbReference type="PANTHER" id="PTHR11097:SF8">
    <property type="entry name" value="EXOSOME COMPLEX COMPONENT RRP42"/>
    <property type="match status" value="1"/>
</dbReference>
<dbReference type="GO" id="GO:0005730">
    <property type="term" value="C:nucleolus"/>
    <property type="evidence" value="ECO:0007669"/>
    <property type="project" value="UniProtKB-SubCell"/>
</dbReference>
<dbReference type="AlphaFoldDB" id="A0AAN6IXX6"/>
<evidence type="ECO:0000256" key="4">
    <source>
        <dbReference type="ARBA" id="ARBA00022490"/>
    </source>
</evidence>
<dbReference type="GO" id="GO:0034476">
    <property type="term" value="P:U5 snRNA 3'-end processing"/>
    <property type="evidence" value="ECO:0007669"/>
    <property type="project" value="TreeGrafter"/>
</dbReference>
<keyword evidence="5" id="KW-0271">Exosome</keyword>
<dbReference type="GO" id="GO:0035925">
    <property type="term" value="F:mRNA 3'-UTR AU-rich region binding"/>
    <property type="evidence" value="ECO:0007669"/>
    <property type="project" value="TreeGrafter"/>
</dbReference>
<evidence type="ECO:0000256" key="3">
    <source>
        <dbReference type="ARBA" id="ARBA00006678"/>
    </source>
</evidence>
<dbReference type="EMBL" id="JAJGCB010000001">
    <property type="protein sequence ID" value="KAJ8995324.1"/>
    <property type="molecule type" value="Genomic_DNA"/>
</dbReference>
<comment type="caution">
    <text evidence="8">The sequence shown here is derived from an EMBL/GenBank/DDBJ whole genome shotgun (WGS) entry which is preliminary data.</text>
</comment>
<evidence type="ECO:0000256" key="2">
    <source>
        <dbReference type="ARBA" id="ARBA00004604"/>
    </source>
</evidence>
<feature type="domain" description="Exoribonuclease phosphorolytic" evidence="7">
    <location>
        <begin position="38"/>
        <end position="207"/>
    </location>
</feature>
<dbReference type="Gene3D" id="3.30.230.70">
    <property type="entry name" value="GHMP Kinase, N-terminal domain"/>
    <property type="match status" value="1"/>
</dbReference>
<dbReference type="GO" id="GO:0000177">
    <property type="term" value="C:cytoplasmic exosome (RNase complex)"/>
    <property type="evidence" value="ECO:0007669"/>
    <property type="project" value="TreeGrafter"/>
</dbReference>
<dbReference type="Pfam" id="PF01138">
    <property type="entry name" value="RNase_PH"/>
    <property type="match status" value="1"/>
</dbReference>
<reference evidence="8" key="1">
    <citation type="submission" date="2023-01" db="EMBL/GenBank/DDBJ databases">
        <title>Exophiala dermititidis isolated from Cystic Fibrosis Patient.</title>
        <authorList>
            <person name="Kurbessoian T."/>
            <person name="Crocker A."/>
            <person name="Murante D."/>
            <person name="Hogan D.A."/>
            <person name="Stajich J.E."/>
        </authorList>
    </citation>
    <scope>NUCLEOTIDE SEQUENCE</scope>
    <source>
        <strain evidence="8">Ex8</strain>
    </source>
</reference>
<name>A0AAN6IXX6_EXODE</name>
<proteinExistence type="inferred from homology"/>
<dbReference type="GO" id="GO:0034473">
    <property type="term" value="P:U1 snRNA 3'-end processing"/>
    <property type="evidence" value="ECO:0007669"/>
    <property type="project" value="TreeGrafter"/>
</dbReference>
<evidence type="ECO:0000313" key="9">
    <source>
        <dbReference type="Proteomes" id="UP001161757"/>
    </source>
</evidence>
<evidence type="ECO:0000256" key="5">
    <source>
        <dbReference type="ARBA" id="ARBA00022835"/>
    </source>
</evidence>
<dbReference type="GO" id="GO:0071038">
    <property type="term" value="P:TRAMP-dependent tRNA surveillance pathway"/>
    <property type="evidence" value="ECO:0007669"/>
    <property type="project" value="TreeGrafter"/>
</dbReference>
<dbReference type="InterPro" id="IPR020568">
    <property type="entry name" value="Ribosomal_Su5_D2-typ_SF"/>
</dbReference>
<organism evidence="8 9">
    <name type="scientific">Exophiala dermatitidis</name>
    <name type="common">Black yeast-like fungus</name>
    <name type="synonym">Wangiella dermatitidis</name>
    <dbReference type="NCBI Taxonomy" id="5970"/>
    <lineage>
        <taxon>Eukaryota</taxon>
        <taxon>Fungi</taxon>
        <taxon>Dikarya</taxon>
        <taxon>Ascomycota</taxon>
        <taxon>Pezizomycotina</taxon>
        <taxon>Eurotiomycetes</taxon>
        <taxon>Chaetothyriomycetidae</taxon>
        <taxon>Chaetothyriales</taxon>
        <taxon>Herpotrichiellaceae</taxon>
        <taxon>Exophiala</taxon>
    </lineage>
</organism>
<keyword evidence="4" id="KW-0963">Cytoplasm</keyword>